<feature type="region of interest" description="Disordered" evidence="1">
    <location>
        <begin position="461"/>
        <end position="525"/>
    </location>
</feature>
<feature type="region of interest" description="Disordered" evidence="1">
    <location>
        <begin position="651"/>
        <end position="673"/>
    </location>
</feature>
<feature type="region of interest" description="Disordered" evidence="1">
    <location>
        <begin position="328"/>
        <end position="347"/>
    </location>
</feature>
<dbReference type="EMBL" id="CCKQ01009580">
    <property type="protein sequence ID" value="CDW81074.1"/>
    <property type="molecule type" value="Genomic_DNA"/>
</dbReference>
<feature type="compositionally biased region" description="Polar residues" evidence="1">
    <location>
        <begin position="328"/>
        <end position="338"/>
    </location>
</feature>
<accession>A0A078AFR5</accession>
<organism evidence="2 3">
    <name type="scientific">Stylonychia lemnae</name>
    <name type="common">Ciliate</name>
    <dbReference type="NCBI Taxonomy" id="5949"/>
    <lineage>
        <taxon>Eukaryota</taxon>
        <taxon>Sar</taxon>
        <taxon>Alveolata</taxon>
        <taxon>Ciliophora</taxon>
        <taxon>Intramacronucleata</taxon>
        <taxon>Spirotrichea</taxon>
        <taxon>Stichotrichia</taxon>
        <taxon>Sporadotrichida</taxon>
        <taxon>Oxytrichidae</taxon>
        <taxon>Stylonychinae</taxon>
        <taxon>Stylonychia</taxon>
    </lineage>
</organism>
<feature type="compositionally biased region" description="Basic and acidic residues" evidence="1">
    <location>
        <begin position="600"/>
        <end position="609"/>
    </location>
</feature>
<dbReference type="InParanoid" id="A0A078AFR5"/>
<evidence type="ECO:0000256" key="1">
    <source>
        <dbReference type="SAM" id="MobiDB-lite"/>
    </source>
</evidence>
<feature type="compositionally biased region" description="Polar residues" evidence="1">
    <location>
        <begin position="663"/>
        <end position="673"/>
    </location>
</feature>
<keyword evidence="3" id="KW-1185">Reference proteome</keyword>
<dbReference type="AlphaFoldDB" id="A0A078AFR5"/>
<feature type="region of interest" description="Disordered" evidence="1">
    <location>
        <begin position="289"/>
        <end position="318"/>
    </location>
</feature>
<sequence length="673" mass="78810">MSKYDQVTKQRLVSFQQSKQLAALNDEILINEREQLQTTSLLVIADYIRASIEILLNLNVEAQEKILYPNETMANQSMESFKSSSVLQYSRKSKSNQKNAIITMSSSKPAQIIANANKNRVQNQKEDNSFVQLLNKTIDSQHLKIEQSSLKQINDESTIHINEKKGYYLFDEHQMQKYEADIRNYISVQEQLQIYIDELKSAKEREIKEGAEREDRMRVYIEQLKKDKKRLDELVEIKDLEIIRLKDDKDLANEELKTLTKDRNHLSKQLKESQQKLKKLEEELKQLSEAQNFRRKQSTDEPNTIQQQQFKRQSSNISNKDHQTLNEQAQNVQQSMQKQSHKAGHHKNSFSVQIQNFIPPIQTLDQQDQKQQQLINITLKPQSFNTSRQILDSDFLSQPQSNFKIQQQNSANLKLIKNKDSIKNHREVSQERKRLNNKTTFLIRNYSQYINNYPQLKELIQQSKKNSPSRKGSRKNKSAEKFSQEQATIFRDYIGRGGQTQRIKRKKSLDNSHKSGAMTEYSSQNKAMGLTNSAFNTNNIMPNINAKQQHQEDDFQQRQQAELTALQSFNYNKNLDMFSNNNTSHQSKKKRSYQLEEIKEDNPNKDRASFTHNNSSESLNNLNFTNNKQRISQENLKAQIKNLRKTIKLTQNVNKNDGKQKQNNENNDIINLY</sequence>
<name>A0A078AFR5_STYLE</name>
<feature type="compositionally biased region" description="Low complexity" evidence="1">
    <location>
        <begin position="613"/>
        <end position="622"/>
    </location>
</feature>
<feature type="region of interest" description="Disordered" evidence="1">
    <location>
        <begin position="600"/>
        <end position="622"/>
    </location>
</feature>
<proteinExistence type="predicted"/>
<gene>
    <name evidence="2" type="primary">Contig18466.g19605</name>
    <name evidence="2" type="ORF">STYLEM_10082</name>
</gene>
<evidence type="ECO:0000313" key="2">
    <source>
        <dbReference type="EMBL" id="CDW81074.1"/>
    </source>
</evidence>
<evidence type="ECO:0000313" key="3">
    <source>
        <dbReference type="Proteomes" id="UP000039865"/>
    </source>
</evidence>
<reference evidence="2 3" key="1">
    <citation type="submission" date="2014-06" db="EMBL/GenBank/DDBJ databases">
        <authorList>
            <person name="Swart Estienne"/>
        </authorList>
    </citation>
    <scope>NUCLEOTIDE SEQUENCE [LARGE SCALE GENOMIC DNA]</scope>
    <source>
        <strain evidence="2 3">130c</strain>
    </source>
</reference>
<dbReference type="Proteomes" id="UP000039865">
    <property type="component" value="Unassembled WGS sequence"/>
</dbReference>
<protein>
    <submittedName>
        <fullName evidence="2">Uncharacterized protein</fullName>
    </submittedName>
</protein>
<feature type="compositionally biased region" description="Basic residues" evidence="1">
    <location>
        <begin position="467"/>
        <end position="476"/>
    </location>
</feature>
<dbReference type="OrthoDB" id="302883at2759"/>
<feature type="compositionally biased region" description="Polar residues" evidence="1">
    <location>
        <begin position="300"/>
        <end position="318"/>
    </location>
</feature>